<gene>
    <name evidence="5" type="ORF">OE647_00500</name>
</gene>
<name>A0ABT2YWH3_9RHOB</name>
<comment type="caution">
    <text evidence="5">The sequence shown here is derived from an EMBL/GenBank/DDBJ whole genome shotgun (WGS) entry which is preliminary data.</text>
</comment>
<dbReference type="Pfam" id="PF00293">
    <property type="entry name" value="NUDIX"/>
    <property type="match status" value="1"/>
</dbReference>
<feature type="domain" description="Nudix hydrolase" evidence="4">
    <location>
        <begin position="16"/>
        <end position="145"/>
    </location>
</feature>
<dbReference type="EMBL" id="JAOWLA010000001">
    <property type="protein sequence ID" value="MCV2863211.1"/>
    <property type="molecule type" value="Genomic_DNA"/>
</dbReference>
<dbReference type="InterPro" id="IPR000086">
    <property type="entry name" value="NUDIX_hydrolase_dom"/>
</dbReference>
<dbReference type="RefSeq" id="WP_263719628.1">
    <property type="nucleotide sequence ID" value="NZ_JAOWLA010000001.1"/>
</dbReference>
<accession>A0ABT2YWH3</accession>
<proteinExistence type="inferred from homology"/>
<dbReference type="PROSITE" id="PS00893">
    <property type="entry name" value="NUDIX_BOX"/>
    <property type="match status" value="1"/>
</dbReference>
<sequence length="149" mass="16899">MIRRFGEAVRADQKYRIRHGVYAVLALGGDVLITHQAEPEPEFQLPGGGVDPGESPLRALHREVYEETGWSMAAPRRLGAFRRFTYMPEYDKWAEKLCTIYLARPVRRLGPPLEPGHQALWVPARDAVRILDNEGDRHFLARAIGRAQG</sequence>
<comment type="cofactor">
    <cofactor evidence="1">
        <name>Mg(2+)</name>
        <dbReference type="ChEBI" id="CHEBI:18420"/>
    </cofactor>
</comment>
<dbReference type="PANTHER" id="PTHR43046:SF14">
    <property type="entry name" value="MUTT_NUDIX FAMILY PROTEIN"/>
    <property type="match status" value="1"/>
</dbReference>
<dbReference type="InterPro" id="IPR020084">
    <property type="entry name" value="NUDIX_hydrolase_CS"/>
</dbReference>
<evidence type="ECO:0000256" key="2">
    <source>
        <dbReference type="ARBA" id="ARBA00022801"/>
    </source>
</evidence>
<reference evidence="5 6" key="1">
    <citation type="submission" date="2022-10" db="EMBL/GenBank/DDBJ databases">
        <title>Defluviimonas sp. nov., isolated from ocean surface water.</title>
        <authorList>
            <person name="He W."/>
            <person name="Wang L."/>
            <person name="Zhang D.-F."/>
        </authorList>
    </citation>
    <scope>NUCLEOTIDE SEQUENCE [LARGE SCALE GENOMIC DNA]</scope>
    <source>
        <strain evidence="5 6">WL0075</strain>
    </source>
</reference>
<dbReference type="SUPFAM" id="SSF55811">
    <property type="entry name" value="Nudix"/>
    <property type="match status" value="1"/>
</dbReference>
<evidence type="ECO:0000313" key="6">
    <source>
        <dbReference type="Proteomes" id="UP001652503"/>
    </source>
</evidence>
<evidence type="ECO:0000256" key="3">
    <source>
        <dbReference type="RuleBase" id="RU003476"/>
    </source>
</evidence>
<dbReference type="PROSITE" id="PS51462">
    <property type="entry name" value="NUDIX"/>
    <property type="match status" value="1"/>
</dbReference>
<evidence type="ECO:0000256" key="1">
    <source>
        <dbReference type="ARBA" id="ARBA00001946"/>
    </source>
</evidence>
<comment type="similarity">
    <text evidence="3">Belongs to the Nudix hydrolase family.</text>
</comment>
<protein>
    <submittedName>
        <fullName evidence="5">NUDIX hydrolase</fullName>
    </submittedName>
</protein>
<dbReference type="PANTHER" id="PTHR43046">
    <property type="entry name" value="GDP-MANNOSE MANNOSYL HYDROLASE"/>
    <property type="match status" value="1"/>
</dbReference>
<dbReference type="InterPro" id="IPR015797">
    <property type="entry name" value="NUDIX_hydrolase-like_dom_sf"/>
</dbReference>
<dbReference type="CDD" id="cd04684">
    <property type="entry name" value="NUDIX_Hydrolase"/>
    <property type="match status" value="1"/>
</dbReference>
<keyword evidence="6" id="KW-1185">Reference proteome</keyword>
<dbReference type="Gene3D" id="3.90.79.10">
    <property type="entry name" value="Nucleoside Triphosphate Pyrophosphohydrolase"/>
    <property type="match status" value="1"/>
</dbReference>
<dbReference type="Proteomes" id="UP001652503">
    <property type="component" value="Unassembled WGS sequence"/>
</dbReference>
<evidence type="ECO:0000313" key="5">
    <source>
        <dbReference type="EMBL" id="MCV2863211.1"/>
    </source>
</evidence>
<evidence type="ECO:0000259" key="4">
    <source>
        <dbReference type="PROSITE" id="PS51462"/>
    </source>
</evidence>
<dbReference type="GO" id="GO:0016787">
    <property type="term" value="F:hydrolase activity"/>
    <property type="evidence" value="ECO:0007669"/>
    <property type="project" value="UniProtKB-KW"/>
</dbReference>
<dbReference type="PRINTS" id="PR00502">
    <property type="entry name" value="NUDIXFAMILY"/>
</dbReference>
<keyword evidence="2 3" id="KW-0378">Hydrolase</keyword>
<dbReference type="InterPro" id="IPR020476">
    <property type="entry name" value="Nudix_hydrolase"/>
</dbReference>
<organism evidence="5 6">
    <name type="scientific">Albidovulum sediminicola</name>
    <dbReference type="NCBI Taxonomy" id="2984331"/>
    <lineage>
        <taxon>Bacteria</taxon>
        <taxon>Pseudomonadati</taxon>
        <taxon>Pseudomonadota</taxon>
        <taxon>Alphaproteobacteria</taxon>
        <taxon>Rhodobacterales</taxon>
        <taxon>Paracoccaceae</taxon>
        <taxon>Albidovulum</taxon>
    </lineage>
</organism>